<evidence type="ECO:0000256" key="11">
    <source>
        <dbReference type="ARBA" id="ARBA00072141"/>
    </source>
</evidence>
<dbReference type="InterPro" id="IPR013815">
    <property type="entry name" value="ATP_grasp_subdomain_1"/>
</dbReference>
<proteinExistence type="inferred from homology"/>
<dbReference type="GO" id="GO:0009432">
    <property type="term" value="P:SOS response"/>
    <property type="evidence" value="ECO:0007669"/>
    <property type="project" value="TreeGrafter"/>
</dbReference>
<evidence type="ECO:0000256" key="6">
    <source>
        <dbReference type="ARBA" id="ARBA00022840"/>
    </source>
</evidence>
<dbReference type="InterPro" id="IPR011761">
    <property type="entry name" value="ATP-grasp"/>
</dbReference>
<evidence type="ECO:0000313" key="14">
    <source>
        <dbReference type="EMBL" id="SHJ71666.1"/>
    </source>
</evidence>
<comment type="similarity">
    <text evidence="10">In the C-terminal section; belongs to the RimK family.</text>
</comment>
<gene>
    <name evidence="14" type="ORF">SAMN04487911_13214</name>
</gene>
<dbReference type="NCBIfam" id="TIGR00768">
    <property type="entry name" value="rimK_fam"/>
    <property type="match status" value="1"/>
</dbReference>
<keyword evidence="3" id="KW-0436">Ligase</keyword>
<comment type="cofactor">
    <cofactor evidence="2">
        <name>Mg(2+)</name>
        <dbReference type="ChEBI" id="CHEBI:18420"/>
    </cofactor>
</comment>
<dbReference type="PANTHER" id="PTHR21621:SF7">
    <property type="entry name" value="RIBOSOMAL PROTEIN BS6--L-GLUTAMATE LIGASE"/>
    <property type="match status" value="1"/>
</dbReference>
<evidence type="ECO:0000256" key="12">
    <source>
        <dbReference type="PROSITE-ProRule" id="PRU00409"/>
    </source>
</evidence>
<dbReference type="PROSITE" id="PS50975">
    <property type="entry name" value="ATP_GRASP"/>
    <property type="match status" value="1"/>
</dbReference>
<dbReference type="FunFam" id="3.30.1490.20:FF:000005">
    <property type="entry name" value="Probable alpha-L-glutamate ligase 1"/>
    <property type="match status" value="1"/>
</dbReference>
<dbReference type="InterPro" id="IPR008503">
    <property type="entry name" value="Asp_endopeptidase"/>
</dbReference>
<protein>
    <recommendedName>
        <fullName evidence="11">Probable alpha-L-glutamate ligase</fullName>
    </recommendedName>
</protein>
<evidence type="ECO:0000256" key="3">
    <source>
        <dbReference type="ARBA" id="ARBA00022598"/>
    </source>
</evidence>
<evidence type="ECO:0000256" key="4">
    <source>
        <dbReference type="ARBA" id="ARBA00022723"/>
    </source>
</evidence>
<dbReference type="SUPFAM" id="SSF56059">
    <property type="entry name" value="Glutathione synthetase ATP-binding domain-like"/>
    <property type="match status" value="1"/>
</dbReference>
<keyword evidence="5 12" id="KW-0547">Nucleotide-binding</keyword>
<dbReference type="OrthoDB" id="3865600at2"/>
<accession>A0A1M6LKD4</accession>
<evidence type="ECO:0000259" key="13">
    <source>
        <dbReference type="PROSITE" id="PS50975"/>
    </source>
</evidence>
<evidence type="ECO:0000256" key="10">
    <source>
        <dbReference type="ARBA" id="ARBA00061239"/>
    </source>
</evidence>
<keyword evidence="9" id="KW-0464">Manganese</keyword>
<dbReference type="Pfam" id="PF08443">
    <property type="entry name" value="RimK"/>
    <property type="match status" value="1"/>
</dbReference>
<dbReference type="InterPro" id="IPR013651">
    <property type="entry name" value="ATP-grasp_RimK-type"/>
</dbReference>
<dbReference type="GO" id="GO:0005524">
    <property type="term" value="F:ATP binding"/>
    <property type="evidence" value="ECO:0007669"/>
    <property type="project" value="UniProtKB-UniRule"/>
</dbReference>
<dbReference type="SUPFAM" id="SSF50630">
    <property type="entry name" value="Acid proteases"/>
    <property type="match status" value="1"/>
</dbReference>
<evidence type="ECO:0000256" key="8">
    <source>
        <dbReference type="ARBA" id="ARBA00022917"/>
    </source>
</evidence>
<dbReference type="EMBL" id="FQYX01000032">
    <property type="protein sequence ID" value="SHJ71666.1"/>
    <property type="molecule type" value="Genomic_DNA"/>
</dbReference>
<dbReference type="Gene3D" id="3.40.50.20">
    <property type="match status" value="1"/>
</dbReference>
<dbReference type="Gene3D" id="3.30.1490.20">
    <property type="entry name" value="ATP-grasp fold, A domain"/>
    <property type="match status" value="1"/>
</dbReference>
<dbReference type="AlphaFoldDB" id="A0A1M6LKD4"/>
<dbReference type="InterPro" id="IPR041107">
    <property type="entry name" value="Rimk_N"/>
</dbReference>
<name>A0A1M6LKD4_9FLAO</name>
<keyword evidence="6 12" id="KW-0067">ATP-binding</keyword>
<dbReference type="PANTHER" id="PTHR21621">
    <property type="entry name" value="RIBOSOMAL PROTEIN S6 MODIFICATION PROTEIN"/>
    <property type="match status" value="1"/>
</dbReference>
<evidence type="ECO:0000256" key="2">
    <source>
        <dbReference type="ARBA" id="ARBA00001946"/>
    </source>
</evidence>
<keyword evidence="7" id="KW-0460">Magnesium</keyword>
<evidence type="ECO:0000313" key="15">
    <source>
        <dbReference type="Proteomes" id="UP000184231"/>
    </source>
</evidence>
<dbReference type="GO" id="GO:0018169">
    <property type="term" value="F:ribosomal S6-glutamic acid ligase activity"/>
    <property type="evidence" value="ECO:0007669"/>
    <property type="project" value="TreeGrafter"/>
</dbReference>
<dbReference type="InterPro" id="IPR021109">
    <property type="entry name" value="Peptidase_aspartic_dom_sf"/>
</dbReference>
<feature type="domain" description="ATP-grasp" evidence="13">
    <location>
        <begin position="268"/>
        <end position="451"/>
    </location>
</feature>
<dbReference type="Gene3D" id="2.40.70.10">
    <property type="entry name" value="Acid Proteases"/>
    <property type="match status" value="1"/>
</dbReference>
<comment type="cofactor">
    <cofactor evidence="1">
        <name>Mn(2+)</name>
        <dbReference type="ChEBI" id="CHEBI:29035"/>
    </cofactor>
</comment>
<evidence type="ECO:0000256" key="9">
    <source>
        <dbReference type="ARBA" id="ARBA00023211"/>
    </source>
</evidence>
<keyword evidence="15" id="KW-1185">Reference proteome</keyword>
<dbReference type="Gene3D" id="3.30.470.20">
    <property type="entry name" value="ATP-grasp fold, B domain"/>
    <property type="match status" value="1"/>
</dbReference>
<dbReference type="GO" id="GO:0005737">
    <property type="term" value="C:cytoplasm"/>
    <property type="evidence" value="ECO:0007669"/>
    <property type="project" value="TreeGrafter"/>
</dbReference>
<evidence type="ECO:0000256" key="7">
    <source>
        <dbReference type="ARBA" id="ARBA00022842"/>
    </source>
</evidence>
<sequence>MDNSNLGIIGSEEWCVFEELGIPAIKARVDSGAKTSSIQANNIKVISKGAHEWVRFEVNPLQDNRSINIECLAKLVDRRTVKSSSGISEERYVIKTPVKIGESVFEIELTLANRDTMEYRMLLGREALNDRFMVNSAISYSFKEFSEDEIAEKYASQVKEKTGLKIAILASNPTLYSNKRLMEAGEARGHEMVFLNVEHAYMKLDANSPEIRYRGGNILNEFDAIIPRIKPAVTFYGCALIRQFDNLGVYCLNSAEAITQSRDKLFASQLFSKNDIHIPITGFAKSPMDTKDLIRMVNGAPLIIKLLESTQGKGVVLAETNKAAESVINAFKSVQTNILVQEFIKEANGQDIRCFVVNGRVVASMQRQAEKGEFRANIHQGGKASVVKITAEEKKLALKAAKVLNLAVAGVDIIRSNKGPLLLEVNSSPGLEGIENATGKDIANAMIMAIERKIKFNQ</sequence>
<dbReference type="InterPro" id="IPR004666">
    <property type="entry name" value="Rp_bS6_RimK/Lys_biosynth_LsyX"/>
</dbReference>
<dbReference type="Proteomes" id="UP000184231">
    <property type="component" value="Unassembled WGS sequence"/>
</dbReference>
<reference evidence="14 15" key="1">
    <citation type="submission" date="2016-11" db="EMBL/GenBank/DDBJ databases">
        <authorList>
            <person name="Jaros S."/>
            <person name="Januszkiewicz K."/>
            <person name="Wedrychowicz H."/>
        </authorList>
    </citation>
    <scope>NUCLEOTIDE SEQUENCE [LARGE SCALE GENOMIC DNA]</scope>
    <source>
        <strain evidence="14 15">CGMCC 1.8863</strain>
    </source>
</reference>
<dbReference type="Pfam" id="PF05618">
    <property type="entry name" value="Zn_protease"/>
    <property type="match status" value="1"/>
</dbReference>
<dbReference type="GO" id="GO:0006412">
    <property type="term" value="P:translation"/>
    <property type="evidence" value="ECO:0007669"/>
    <property type="project" value="UniProtKB-KW"/>
</dbReference>
<keyword evidence="8" id="KW-0648">Protein biosynthesis</keyword>
<organism evidence="14 15">
    <name type="scientific">Arenibacter nanhaiticus</name>
    <dbReference type="NCBI Taxonomy" id="558155"/>
    <lineage>
        <taxon>Bacteria</taxon>
        <taxon>Pseudomonadati</taxon>
        <taxon>Bacteroidota</taxon>
        <taxon>Flavobacteriia</taxon>
        <taxon>Flavobacteriales</taxon>
        <taxon>Flavobacteriaceae</taxon>
        <taxon>Arenibacter</taxon>
    </lineage>
</organism>
<evidence type="ECO:0000256" key="1">
    <source>
        <dbReference type="ARBA" id="ARBA00001936"/>
    </source>
</evidence>
<keyword evidence="4" id="KW-0479">Metal-binding</keyword>
<dbReference type="NCBIfam" id="NF007764">
    <property type="entry name" value="PRK10446.1"/>
    <property type="match status" value="1"/>
</dbReference>
<dbReference type="Pfam" id="PF18030">
    <property type="entry name" value="Rimk_N"/>
    <property type="match status" value="1"/>
</dbReference>
<evidence type="ECO:0000256" key="5">
    <source>
        <dbReference type="ARBA" id="ARBA00022741"/>
    </source>
</evidence>
<dbReference type="STRING" id="558155.SAMN04487911_13214"/>
<dbReference type="GO" id="GO:0046872">
    <property type="term" value="F:metal ion binding"/>
    <property type="evidence" value="ECO:0007669"/>
    <property type="project" value="UniProtKB-KW"/>
</dbReference>
<dbReference type="RefSeq" id="WP_072765632.1">
    <property type="nucleotide sequence ID" value="NZ_FQYX01000032.1"/>
</dbReference>